<feature type="transmembrane region" description="Helical" evidence="9">
    <location>
        <begin position="339"/>
        <end position="358"/>
    </location>
</feature>
<feature type="transmembrane region" description="Helical" evidence="9">
    <location>
        <begin position="962"/>
        <end position="982"/>
    </location>
</feature>
<feature type="transmembrane region" description="Helical" evidence="9">
    <location>
        <begin position="473"/>
        <end position="496"/>
    </location>
</feature>
<keyword evidence="8 9" id="KW-0472">Membrane</keyword>
<comment type="caution">
    <text evidence="9">Lacks conserved residue(s) required for the propagation of feature annotation.</text>
</comment>
<dbReference type="PANTHER" id="PTHR32063:SF13">
    <property type="entry name" value="MULTIDRUG EFFLUX PUMP SUBUNIT ACRB-RELATED"/>
    <property type="match status" value="1"/>
</dbReference>
<feature type="transmembrane region" description="Helical" evidence="9">
    <location>
        <begin position="868"/>
        <end position="885"/>
    </location>
</feature>
<dbReference type="FunFam" id="1.20.1640.10:FF:000001">
    <property type="entry name" value="Efflux pump membrane transporter"/>
    <property type="match status" value="1"/>
</dbReference>
<proteinExistence type="inferred from homology"/>
<organism evidence="10 11">
    <name type="scientific">Paracoccus suum</name>
    <dbReference type="NCBI Taxonomy" id="2259340"/>
    <lineage>
        <taxon>Bacteria</taxon>
        <taxon>Pseudomonadati</taxon>
        <taxon>Pseudomonadota</taxon>
        <taxon>Alphaproteobacteria</taxon>
        <taxon>Rhodobacterales</taxon>
        <taxon>Paracoccaceae</taxon>
        <taxon>Paracoccus</taxon>
    </lineage>
</organism>
<evidence type="ECO:0000256" key="5">
    <source>
        <dbReference type="ARBA" id="ARBA00022519"/>
    </source>
</evidence>
<dbReference type="OrthoDB" id="9807350at2"/>
<evidence type="ECO:0000256" key="7">
    <source>
        <dbReference type="ARBA" id="ARBA00022989"/>
    </source>
</evidence>
<evidence type="ECO:0000256" key="1">
    <source>
        <dbReference type="ARBA" id="ARBA00004429"/>
    </source>
</evidence>
<feature type="transmembrane region" description="Helical" evidence="9">
    <location>
        <begin position="994"/>
        <end position="1021"/>
    </location>
</feature>
<keyword evidence="3 9" id="KW-0813">Transport</keyword>
<dbReference type="NCBIfam" id="NF000282">
    <property type="entry name" value="RND_permease_1"/>
    <property type="match status" value="1"/>
</dbReference>
<evidence type="ECO:0000256" key="8">
    <source>
        <dbReference type="ARBA" id="ARBA00023136"/>
    </source>
</evidence>
<gene>
    <name evidence="10" type="ORF">DRW48_00110</name>
</gene>
<evidence type="ECO:0000256" key="9">
    <source>
        <dbReference type="RuleBase" id="RU364070"/>
    </source>
</evidence>
<feature type="transmembrane region" description="Helical" evidence="9">
    <location>
        <begin position="918"/>
        <end position="941"/>
    </location>
</feature>
<dbReference type="SUPFAM" id="SSF82693">
    <property type="entry name" value="Multidrug efflux transporter AcrB pore domain, PN1, PN2, PC1 and PC2 subdomains"/>
    <property type="match status" value="4"/>
</dbReference>
<dbReference type="GO" id="GO:0015562">
    <property type="term" value="F:efflux transmembrane transporter activity"/>
    <property type="evidence" value="ECO:0007669"/>
    <property type="project" value="InterPro"/>
</dbReference>
<feature type="transmembrane region" description="Helical" evidence="9">
    <location>
        <begin position="527"/>
        <end position="550"/>
    </location>
</feature>
<dbReference type="EMBL" id="CP030918">
    <property type="protein sequence ID" value="AXC48327.1"/>
    <property type="molecule type" value="Genomic_DNA"/>
</dbReference>
<comment type="similarity">
    <text evidence="2 9">Belongs to the resistance-nodulation-cell division (RND) (TC 2.A.6) family.</text>
</comment>
<keyword evidence="11" id="KW-1185">Reference proteome</keyword>
<dbReference type="Gene3D" id="3.30.70.1440">
    <property type="entry name" value="Multidrug efflux transporter AcrB pore domain"/>
    <property type="match status" value="1"/>
</dbReference>
<dbReference type="Gene3D" id="1.20.1640.10">
    <property type="entry name" value="Multidrug efflux transporter AcrB transmembrane domain"/>
    <property type="match status" value="2"/>
</dbReference>
<accession>A0A344PG22</accession>
<reference evidence="11" key="1">
    <citation type="submission" date="2018-07" db="EMBL/GenBank/DDBJ databases">
        <title>Genome sequencing of Paracoccus sp. SC2-6.</title>
        <authorList>
            <person name="Heo J."/>
            <person name="Kim S.-J."/>
            <person name="Kwon S.-W."/>
        </authorList>
    </citation>
    <scope>NUCLEOTIDE SEQUENCE [LARGE SCALE GENOMIC DNA]</scope>
    <source>
        <strain evidence="11">SC2-6</strain>
    </source>
</reference>
<dbReference type="InterPro" id="IPR004764">
    <property type="entry name" value="MdtF-like"/>
</dbReference>
<name>A0A344PG22_9RHOB</name>
<dbReference type="KEGG" id="pars:DRW48_00110"/>
<evidence type="ECO:0000313" key="10">
    <source>
        <dbReference type="EMBL" id="AXC48327.1"/>
    </source>
</evidence>
<dbReference type="InterPro" id="IPR001036">
    <property type="entry name" value="Acrflvin-R"/>
</dbReference>
<protein>
    <recommendedName>
        <fullName evidence="9">Efflux pump membrane transporter</fullName>
    </recommendedName>
</protein>
<dbReference type="GO" id="GO:0009636">
    <property type="term" value="P:response to toxic substance"/>
    <property type="evidence" value="ECO:0007669"/>
    <property type="project" value="UniProtKB-ARBA"/>
</dbReference>
<keyword evidence="6 9" id="KW-0812">Transmembrane</keyword>
<dbReference type="Gene3D" id="3.30.70.1430">
    <property type="entry name" value="Multidrug efflux transporter AcrB pore domain"/>
    <property type="match status" value="2"/>
</dbReference>
<evidence type="ECO:0000313" key="11">
    <source>
        <dbReference type="Proteomes" id="UP000252023"/>
    </source>
</evidence>
<evidence type="ECO:0000256" key="4">
    <source>
        <dbReference type="ARBA" id="ARBA00022475"/>
    </source>
</evidence>
<dbReference type="RefSeq" id="WP_114074647.1">
    <property type="nucleotide sequence ID" value="NZ_CP030918.1"/>
</dbReference>
<comment type="subcellular location">
    <subcellularLocation>
        <location evidence="1 9">Cell inner membrane</location>
        <topology evidence="1 9">Multi-pass membrane protein</topology>
    </subcellularLocation>
</comment>
<dbReference type="PRINTS" id="PR00702">
    <property type="entry name" value="ACRIFLAVINRP"/>
</dbReference>
<feature type="transmembrane region" description="Helical" evidence="9">
    <location>
        <begin position="12"/>
        <end position="32"/>
    </location>
</feature>
<feature type="transmembrane region" description="Helical" evidence="9">
    <location>
        <begin position="365"/>
        <end position="386"/>
    </location>
</feature>
<dbReference type="Gene3D" id="3.30.70.1320">
    <property type="entry name" value="Multidrug efflux transporter AcrB pore domain like"/>
    <property type="match status" value="1"/>
</dbReference>
<sequence>MSHFFVFRPVFAWVLAIVTVLIGGFAFFTLPVSQYPDIAPTTIRINASYPGATAEAVENSVTRVIEDGLTGLDGLLYMTSNSSQGSGGLQLVFDNSVSPSETLNEVQARVSSISNGLPDSVQTRGVSVSRSSSSILMVGAVVSTDGRYDTIRLGDILEATVRGPVQRTPGVGSLNIFGSGYAMRVWLDPFRLAQYQLTPSDVTAAVRSQNTTVSVGSLGTSPTVPGQQFTATVTAQSNLTTVDEFAQILLKTGEDGSAVHLSDVARIEIGQQSYGANSRFDGQPAAGFGVNMATGANAVDVANAVRATLERIAVALPEGVEFRIAYDTSPFVEQSIQKVYHTLAEAVLLVVLVIIVFLQSWRATLIPLVAVPVVLAGTLGLLALMGYSINTITMFAMVLAIGLLVDDAIVVVENVERLIHDEGLSPRDATLKSMSQITGALVGIAVTLIAVFLPMGFVSGSAGVIYRQFSVTIISAMSLSLLVALILSPAMAAGILRPSSGRRIAPARWFNAAYDWNSRRYLGAVRFVAGWPWLALVLLAWVCVLAWLAYGRITPSFIPGEDQGTLMVSVRLTEGSTSEQTLAAVGEVENYLKTQEANAVASVYAALGFGFNGSGSNNATMFVKLRDFAERNTPELRSGAVAARTNKAFDGYRSATVRANEPPAIQGLGNTAGFQMYLTDQSGAGTAELNNATDALIDLAEADPRLQSINARGAEAEGALRIDLDRQKAESLGVSITEVNAMLATIFNGSEVNDFILSGALRPVIVQGDAPYRMQEADINAWSARNNQGEMVPFPAFATTRWVSVPPRLSRIDGQAAQQISGAPATGISSGEAMAVMEELTAQIPGGYGVAWTGISYQERQSTSQAPLLYALSMVIVYLALAALYESWLLPVSVMLSVPVGVLGAFLAAAFLGQANDVYFKVGILTTIGLAARNAILIVEFARALEQDGRSPREAVLEAARLRLRPILMTSFAFMLGVLPLARATGVGANAQNAIGIVVLGGMALSTLLGTVLVPPLYLAVRRIGWRRKSRASVITAPAE</sequence>
<dbReference type="GO" id="GO:0005886">
    <property type="term" value="C:plasma membrane"/>
    <property type="evidence" value="ECO:0007669"/>
    <property type="project" value="UniProtKB-SubCell"/>
</dbReference>
<feature type="transmembrane region" description="Helical" evidence="9">
    <location>
        <begin position="892"/>
        <end position="912"/>
    </location>
</feature>
<dbReference type="NCBIfam" id="TIGR00915">
    <property type="entry name" value="2A0602"/>
    <property type="match status" value="1"/>
</dbReference>
<keyword evidence="4" id="KW-1003">Cell membrane</keyword>
<dbReference type="AlphaFoldDB" id="A0A344PG22"/>
<dbReference type="GO" id="GO:0042910">
    <property type="term" value="F:xenobiotic transmembrane transporter activity"/>
    <property type="evidence" value="ECO:0007669"/>
    <property type="project" value="TreeGrafter"/>
</dbReference>
<dbReference type="SUPFAM" id="SSF82714">
    <property type="entry name" value="Multidrug efflux transporter AcrB TolC docking domain, DN and DC subdomains"/>
    <property type="match status" value="2"/>
</dbReference>
<dbReference type="Proteomes" id="UP000252023">
    <property type="component" value="Chromosome"/>
</dbReference>
<feature type="transmembrane region" description="Helical" evidence="9">
    <location>
        <begin position="433"/>
        <end position="453"/>
    </location>
</feature>
<dbReference type="Gene3D" id="3.30.2090.10">
    <property type="entry name" value="Multidrug efflux transporter AcrB TolC docking domain, DN and DC subdomains"/>
    <property type="match status" value="2"/>
</dbReference>
<dbReference type="InterPro" id="IPR027463">
    <property type="entry name" value="AcrB_DN_DC_subdom"/>
</dbReference>
<dbReference type="SUPFAM" id="SSF82866">
    <property type="entry name" value="Multidrug efflux transporter AcrB transmembrane domain"/>
    <property type="match status" value="2"/>
</dbReference>
<evidence type="ECO:0000256" key="6">
    <source>
        <dbReference type="ARBA" id="ARBA00022692"/>
    </source>
</evidence>
<evidence type="ECO:0000256" key="2">
    <source>
        <dbReference type="ARBA" id="ARBA00010942"/>
    </source>
</evidence>
<dbReference type="PANTHER" id="PTHR32063">
    <property type="match status" value="1"/>
</dbReference>
<dbReference type="Pfam" id="PF00873">
    <property type="entry name" value="ACR_tran"/>
    <property type="match status" value="1"/>
</dbReference>
<keyword evidence="7 9" id="KW-1133">Transmembrane helix</keyword>
<keyword evidence="5 9" id="KW-0997">Cell inner membrane</keyword>
<evidence type="ECO:0000256" key="3">
    <source>
        <dbReference type="ARBA" id="ARBA00022448"/>
    </source>
</evidence>